<comment type="similarity">
    <text evidence="4">Belongs to the cyclic nucleotide phosphodiesterase class-III family.</text>
</comment>
<dbReference type="Gene3D" id="3.60.21.10">
    <property type="match status" value="1"/>
</dbReference>
<evidence type="ECO:0000259" key="5">
    <source>
        <dbReference type="Pfam" id="PF00149"/>
    </source>
</evidence>
<dbReference type="PANTHER" id="PTHR42988:SF2">
    <property type="entry name" value="CYCLIC NUCLEOTIDE PHOSPHODIESTERASE CBUA0032-RELATED"/>
    <property type="match status" value="1"/>
</dbReference>
<dbReference type="AlphaFoldDB" id="A0A6J4LNG6"/>
<name>A0A6J4LNG6_9HYPH</name>
<evidence type="ECO:0000256" key="2">
    <source>
        <dbReference type="ARBA" id="ARBA00022801"/>
    </source>
</evidence>
<dbReference type="InterPro" id="IPR050884">
    <property type="entry name" value="CNP_phosphodiesterase-III"/>
</dbReference>
<proteinExistence type="inferred from homology"/>
<dbReference type="Pfam" id="PF00149">
    <property type="entry name" value="Metallophos"/>
    <property type="match status" value="1"/>
</dbReference>
<accession>A0A6J4LNG6</accession>
<dbReference type="SUPFAM" id="SSF56300">
    <property type="entry name" value="Metallo-dependent phosphatases"/>
    <property type="match status" value="1"/>
</dbReference>
<keyword evidence="3" id="KW-0408">Iron</keyword>
<evidence type="ECO:0000256" key="1">
    <source>
        <dbReference type="ARBA" id="ARBA00022723"/>
    </source>
</evidence>
<reference evidence="6" key="1">
    <citation type="submission" date="2020-02" db="EMBL/GenBank/DDBJ databases">
        <authorList>
            <person name="Meier V. D."/>
        </authorList>
    </citation>
    <scope>NUCLEOTIDE SEQUENCE</scope>
    <source>
        <strain evidence="6">AVDCRST_MAG90</strain>
    </source>
</reference>
<dbReference type="EMBL" id="CADCUC010000349">
    <property type="protein sequence ID" value="CAA9337094.1"/>
    <property type="molecule type" value="Genomic_DNA"/>
</dbReference>
<dbReference type="GO" id="GO:0016787">
    <property type="term" value="F:hydrolase activity"/>
    <property type="evidence" value="ECO:0007669"/>
    <property type="project" value="UniProtKB-KW"/>
</dbReference>
<dbReference type="PANTHER" id="PTHR42988">
    <property type="entry name" value="PHOSPHOHYDROLASE"/>
    <property type="match status" value="1"/>
</dbReference>
<dbReference type="InterPro" id="IPR004843">
    <property type="entry name" value="Calcineurin-like_PHP"/>
</dbReference>
<protein>
    <recommendedName>
        <fullName evidence="5">Calcineurin-like phosphoesterase domain-containing protein</fullName>
    </recommendedName>
</protein>
<sequence>MARIAHLSDIHFGAHDPKIVAATEAWLQARQPELVIISGDFTQRARIAQFREAAAYVNRLRAAGHKLLVVPGNHDVPLYDVFTRFAAPLHRYKRYISNDLCPWFENDEVSVLGINTARSLTIKDGRVNQEQIALMKARFEAVDPRRTRILVTHHPLFAMPIGEGGELSEAVGRHDDAIKGACEAGVHVALAGHFHRTYAGAARKMAEKAGSAIIIQAGTATSTRLRNAEPQSFNWLHVERHDRFALRVIAWNGASFQDGNEVRFEFDGREWHSDAGRPAMVNAAS</sequence>
<evidence type="ECO:0000256" key="3">
    <source>
        <dbReference type="ARBA" id="ARBA00023004"/>
    </source>
</evidence>
<evidence type="ECO:0000313" key="6">
    <source>
        <dbReference type="EMBL" id="CAA9337094.1"/>
    </source>
</evidence>
<evidence type="ECO:0000256" key="4">
    <source>
        <dbReference type="ARBA" id="ARBA00025742"/>
    </source>
</evidence>
<dbReference type="InterPro" id="IPR029052">
    <property type="entry name" value="Metallo-depent_PP-like"/>
</dbReference>
<keyword evidence="2" id="KW-0378">Hydrolase</keyword>
<feature type="domain" description="Calcineurin-like phosphoesterase" evidence="5">
    <location>
        <begin position="3"/>
        <end position="196"/>
    </location>
</feature>
<organism evidence="6">
    <name type="scientific">uncultured Microvirga sp</name>
    <dbReference type="NCBI Taxonomy" id="412392"/>
    <lineage>
        <taxon>Bacteria</taxon>
        <taxon>Pseudomonadati</taxon>
        <taxon>Pseudomonadota</taxon>
        <taxon>Alphaproteobacteria</taxon>
        <taxon>Hyphomicrobiales</taxon>
        <taxon>Methylobacteriaceae</taxon>
        <taxon>Microvirga</taxon>
        <taxon>environmental samples</taxon>
    </lineage>
</organism>
<dbReference type="GO" id="GO:0046872">
    <property type="term" value="F:metal ion binding"/>
    <property type="evidence" value="ECO:0007669"/>
    <property type="project" value="UniProtKB-KW"/>
</dbReference>
<gene>
    <name evidence="6" type="ORF">AVDCRST_MAG90-1766</name>
</gene>
<keyword evidence="1" id="KW-0479">Metal-binding</keyword>